<keyword evidence="3" id="KW-1185">Reference proteome</keyword>
<proteinExistence type="predicted"/>
<dbReference type="KEGG" id="dcb:C3Y92_07350"/>
<evidence type="ECO:0000313" key="2">
    <source>
        <dbReference type="EMBL" id="QAZ67054.1"/>
    </source>
</evidence>
<dbReference type="Pfam" id="PF01022">
    <property type="entry name" value="HTH_5"/>
    <property type="match status" value="1"/>
</dbReference>
<dbReference type="GO" id="GO:0003700">
    <property type="term" value="F:DNA-binding transcription factor activity"/>
    <property type="evidence" value="ECO:0007669"/>
    <property type="project" value="InterPro"/>
</dbReference>
<dbReference type="InterPro" id="IPR001845">
    <property type="entry name" value="HTH_ArsR_DNA-bd_dom"/>
</dbReference>
<protein>
    <submittedName>
        <fullName evidence="2">Winged helix-turn-helix domain-containing protein</fullName>
    </submittedName>
</protein>
<dbReference type="InterPro" id="IPR036388">
    <property type="entry name" value="WH-like_DNA-bd_sf"/>
</dbReference>
<name>A0A4P6HKN0_9BACT</name>
<gene>
    <name evidence="2" type="ORF">C3Y92_07350</name>
</gene>
<evidence type="ECO:0000259" key="1">
    <source>
        <dbReference type="Pfam" id="PF01022"/>
    </source>
</evidence>
<dbReference type="OrthoDB" id="5453597at2"/>
<organism evidence="2 3">
    <name type="scientific">Solidesulfovibrio carbinolicus</name>
    <dbReference type="NCBI Taxonomy" id="296842"/>
    <lineage>
        <taxon>Bacteria</taxon>
        <taxon>Pseudomonadati</taxon>
        <taxon>Thermodesulfobacteriota</taxon>
        <taxon>Desulfovibrionia</taxon>
        <taxon>Desulfovibrionales</taxon>
        <taxon>Desulfovibrionaceae</taxon>
        <taxon>Solidesulfovibrio</taxon>
    </lineage>
</organism>
<dbReference type="RefSeq" id="WP_129351251.1">
    <property type="nucleotide sequence ID" value="NZ_CP026538.1"/>
</dbReference>
<sequence length="191" mass="20984">MAWGRLTILNALADGPKMTRELASSLGKKMDALSRCLRHLHAKGLIVSVSGAHQLTDQGRAALVAGREITSGPCGEAAASRRSLTLRQKAWRVMSIRDGFSLADLLTMLCDGSETAPERNLTRYLAALEAAGYLLPLARRGEDGAKRWRLRRDRNTGPEAPALNTRTKRLTDCNTGQIFEIGRPREVRHGR</sequence>
<evidence type="ECO:0000313" key="3">
    <source>
        <dbReference type="Proteomes" id="UP000293296"/>
    </source>
</evidence>
<dbReference type="InterPro" id="IPR036390">
    <property type="entry name" value="WH_DNA-bd_sf"/>
</dbReference>
<dbReference type="EMBL" id="CP026538">
    <property type="protein sequence ID" value="QAZ67054.1"/>
    <property type="molecule type" value="Genomic_DNA"/>
</dbReference>
<dbReference type="Proteomes" id="UP000293296">
    <property type="component" value="Chromosome"/>
</dbReference>
<accession>A0A4P6HKN0</accession>
<reference evidence="2 3" key="1">
    <citation type="submission" date="2018-02" db="EMBL/GenBank/DDBJ databases">
        <title>Genome sequence of Desulfovibrio carbinolicus DSM 3852.</title>
        <authorList>
            <person name="Wilbanks E."/>
            <person name="Skennerton C.T."/>
            <person name="Orphan V.J."/>
        </authorList>
    </citation>
    <scope>NUCLEOTIDE SEQUENCE [LARGE SCALE GENOMIC DNA]</scope>
    <source>
        <strain evidence="2 3">DSM 3852</strain>
    </source>
</reference>
<dbReference type="AlphaFoldDB" id="A0A4P6HKN0"/>
<dbReference type="Gene3D" id="1.10.10.10">
    <property type="entry name" value="Winged helix-like DNA-binding domain superfamily/Winged helix DNA-binding domain"/>
    <property type="match status" value="1"/>
</dbReference>
<feature type="domain" description="HTH arsR-type" evidence="1">
    <location>
        <begin position="4"/>
        <end position="46"/>
    </location>
</feature>
<dbReference type="SUPFAM" id="SSF46785">
    <property type="entry name" value="Winged helix' DNA-binding domain"/>
    <property type="match status" value="1"/>
</dbReference>